<dbReference type="EMBL" id="JAGSYN010000062">
    <property type="protein sequence ID" value="KAG7664870.1"/>
    <property type="molecule type" value="Genomic_DNA"/>
</dbReference>
<keyword evidence="4" id="KW-0653">Protein transport</keyword>
<keyword evidence="7" id="KW-1185">Reference proteome</keyword>
<name>A0A8J5R2D2_9ASCO</name>
<keyword evidence="2" id="KW-0813">Transport</keyword>
<evidence type="ECO:0000256" key="2">
    <source>
        <dbReference type="ARBA" id="ARBA00022448"/>
    </source>
</evidence>
<gene>
    <name evidence="6" type="ORF">J8A68_001628</name>
</gene>
<protein>
    <submittedName>
        <fullName evidence="6">PEX7</fullName>
    </submittedName>
</protein>
<dbReference type="OrthoDB" id="273771at2759"/>
<dbReference type="PROSITE" id="PS00678">
    <property type="entry name" value="WD_REPEATS_1"/>
    <property type="match status" value="1"/>
</dbReference>
<evidence type="ECO:0000256" key="4">
    <source>
        <dbReference type="ARBA" id="ARBA00022927"/>
    </source>
</evidence>
<feature type="repeat" description="WD" evidence="5">
    <location>
        <begin position="100"/>
        <end position="142"/>
    </location>
</feature>
<dbReference type="InterPro" id="IPR001680">
    <property type="entry name" value="WD40_rpt"/>
</dbReference>
<keyword evidence="5" id="KW-0853">WD repeat</keyword>
<evidence type="ECO:0000313" key="7">
    <source>
        <dbReference type="Proteomes" id="UP000694255"/>
    </source>
</evidence>
<dbReference type="PANTHER" id="PTHR46027:SF1">
    <property type="entry name" value="PEROXISOMAL TARGETING SIGNAL 2 RECEPTOR"/>
    <property type="match status" value="1"/>
</dbReference>
<feature type="repeat" description="WD" evidence="5">
    <location>
        <begin position="287"/>
        <end position="329"/>
    </location>
</feature>
<keyword evidence="3" id="KW-0963">Cytoplasm</keyword>
<dbReference type="AlphaFoldDB" id="A0A8J5R2D2"/>
<evidence type="ECO:0000256" key="1">
    <source>
        <dbReference type="ARBA" id="ARBA00004496"/>
    </source>
</evidence>
<organism evidence="6 7">
    <name type="scientific">[Candida] subhashii</name>
    <dbReference type="NCBI Taxonomy" id="561895"/>
    <lineage>
        <taxon>Eukaryota</taxon>
        <taxon>Fungi</taxon>
        <taxon>Dikarya</taxon>
        <taxon>Ascomycota</taxon>
        <taxon>Saccharomycotina</taxon>
        <taxon>Pichiomycetes</taxon>
        <taxon>Debaryomycetaceae</taxon>
        <taxon>Spathaspora</taxon>
    </lineage>
</organism>
<feature type="repeat" description="WD" evidence="5">
    <location>
        <begin position="244"/>
        <end position="266"/>
    </location>
</feature>
<reference evidence="6 7" key="1">
    <citation type="journal article" date="2021" name="DNA Res.">
        <title>Genome analysis of Candida subhashii reveals its hybrid nature and dual mitochondrial genome conformations.</title>
        <authorList>
            <person name="Mixao V."/>
            <person name="Hegedusova E."/>
            <person name="Saus E."/>
            <person name="Pryszcz L.P."/>
            <person name="Cillingova A."/>
            <person name="Nosek J."/>
            <person name="Gabaldon T."/>
        </authorList>
    </citation>
    <scope>NUCLEOTIDE SEQUENCE [LARGE SCALE GENOMIC DNA]</scope>
    <source>
        <strain evidence="6 7">CBS 10753</strain>
    </source>
</reference>
<sequence>MLAFRTKGYNGYGVQYSPFFDNKIAVATSANYGLVGNGRLFILGIEPNGNIQEQISWETQDGLFDVAWSEIHENQVVTASGDGSIKLFDLTVGQFPVMNWKEHQREVFSVKWNPVDKTSFVSSSWDGSIKIWTPQRPDSLLTLNPASIDYTTRATNPAAQSSTHLPPLSHQQAHQQSAQINTANCIYSAQFSPHSPSMLISCNGASKVQIWDIRAPNPLQMQYVAHGGLEALSCDWNKYKSTVVASGGTDKSVRVWDLRMISKIDQPLVTSPMAASHVRGPTPLNDLVGHEFAVRRVQWSPHNAKELLSTSYDMTARVWTDESDERARFLNTNKGGLQGVFGSHKEFVIGCDYSLWGEPGWVATTGWDEMVYVWDSKRLPRG</sequence>
<evidence type="ECO:0000256" key="3">
    <source>
        <dbReference type="ARBA" id="ARBA00022490"/>
    </source>
</evidence>
<dbReference type="InterPro" id="IPR019775">
    <property type="entry name" value="WD40_repeat_CS"/>
</dbReference>
<dbReference type="GO" id="GO:0016558">
    <property type="term" value="P:protein import into peroxisome matrix"/>
    <property type="evidence" value="ECO:0007669"/>
    <property type="project" value="InterPro"/>
</dbReference>
<proteinExistence type="predicted"/>
<dbReference type="SMART" id="SM00320">
    <property type="entry name" value="WD40"/>
    <property type="match status" value="6"/>
</dbReference>
<dbReference type="Proteomes" id="UP000694255">
    <property type="component" value="Unassembled WGS sequence"/>
</dbReference>
<dbReference type="GO" id="GO:0005053">
    <property type="term" value="F:peroxisome matrix targeting signal-2 binding"/>
    <property type="evidence" value="ECO:0007669"/>
    <property type="project" value="InterPro"/>
</dbReference>
<comment type="subcellular location">
    <subcellularLocation>
        <location evidence="1">Cytoplasm</location>
    </subcellularLocation>
</comment>
<dbReference type="Pfam" id="PF00400">
    <property type="entry name" value="WD40"/>
    <property type="match status" value="3"/>
</dbReference>
<dbReference type="GO" id="GO:0005829">
    <property type="term" value="C:cytosol"/>
    <property type="evidence" value="ECO:0007669"/>
    <property type="project" value="TreeGrafter"/>
</dbReference>
<dbReference type="RefSeq" id="XP_049265102.1">
    <property type="nucleotide sequence ID" value="XM_049405301.1"/>
</dbReference>
<comment type="caution">
    <text evidence="6">The sequence shown here is derived from an EMBL/GenBank/DDBJ whole genome shotgun (WGS) entry which is preliminary data.</text>
</comment>
<accession>A0A8J5R2D2</accession>
<dbReference type="GO" id="GO:0005782">
    <property type="term" value="C:peroxisomal matrix"/>
    <property type="evidence" value="ECO:0007669"/>
    <property type="project" value="TreeGrafter"/>
</dbReference>
<dbReference type="InterPro" id="IPR044536">
    <property type="entry name" value="PEX7"/>
</dbReference>
<dbReference type="PROSITE" id="PS50294">
    <property type="entry name" value="WD_REPEATS_REGION"/>
    <property type="match status" value="2"/>
</dbReference>
<evidence type="ECO:0000256" key="5">
    <source>
        <dbReference type="PROSITE-ProRule" id="PRU00221"/>
    </source>
</evidence>
<evidence type="ECO:0000313" key="6">
    <source>
        <dbReference type="EMBL" id="KAG7664870.1"/>
    </source>
</evidence>
<dbReference type="PROSITE" id="PS50082">
    <property type="entry name" value="WD_REPEATS_2"/>
    <property type="match status" value="3"/>
</dbReference>
<dbReference type="GeneID" id="73468429"/>
<dbReference type="PANTHER" id="PTHR46027">
    <property type="entry name" value="PEROXISOMAL TARGETING SIGNAL 2 RECEPTOR"/>
    <property type="match status" value="1"/>
</dbReference>